<feature type="compositionally biased region" description="Low complexity" evidence="1">
    <location>
        <begin position="34"/>
        <end position="54"/>
    </location>
</feature>
<dbReference type="PROSITE" id="PS51782">
    <property type="entry name" value="LYSM"/>
    <property type="match status" value="1"/>
</dbReference>
<feature type="domain" description="LysM" evidence="2">
    <location>
        <begin position="123"/>
        <end position="171"/>
    </location>
</feature>
<sequence length="174" mass="16818">MPATAQPIVPQSSSGGTSAPSAPIAGTPAGSGNAVSGGTPPSASAPAAAPSAPSAIAGSAPLPATATEAARTPVPLPAALSSASAWTATFAAPGSGLPETGFPMAASASAPELSRTVTENDPGTYTVVSGDTLWDIAIRYDIDGGWQALAAANSDIINDPDLIFPGQILTIPND</sequence>
<dbReference type="SMART" id="SM00257">
    <property type="entry name" value="LysM"/>
    <property type="match status" value="1"/>
</dbReference>
<dbReference type="Pfam" id="PF01476">
    <property type="entry name" value="LysM"/>
    <property type="match status" value="1"/>
</dbReference>
<reference evidence="3 4" key="1">
    <citation type="submission" date="2019-05" db="EMBL/GenBank/DDBJ databases">
        <title>Kocuria coralli sp. nov., a novel actinobacterium isolated from coral reef seawater.</title>
        <authorList>
            <person name="Li J."/>
        </authorList>
    </citation>
    <scope>NUCLEOTIDE SEQUENCE [LARGE SCALE GENOMIC DNA]</scope>
    <source>
        <strain evidence="3 4">SCSIO 13007</strain>
    </source>
</reference>
<evidence type="ECO:0000313" key="3">
    <source>
        <dbReference type="EMBL" id="KAA9393551.1"/>
    </source>
</evidence>
<dbReference type="SUPFAM" id="SSF54106">
    <property type="entry name" value="LysM domain"/>
    <property type="match status" value="1"/>
</dbReference>
<name>A0A5J5KXT0_9MICC</name>
<keyword evidence="4" id="KW-1185">Reference proteome</keyword>
<dbReference type="PANTHER" id="PTHR34700">
    <property type="entry name" value="POTASSIUM BINDING PROTEIN KBP"/>
    <property type="match status" value="1"/>
</dbReference>
<dbReference type="InterPro" id="IPR018392">
    <property type="entry name" value="LysM"/>
</dbReference>
<dbReference type="InterPro" id="IPR036779">
    <property type="entry name" value="LysM_dom_sf"/>
</dbReference>
<accession>A0A5J5KXT0</accession>
<evidence type="ECO:0000259" key="2">
    <source>
        <dbReference type="PROSITE" id="PS51782"/>
    </source>
</evidence>
<dbReference type="EMBL" id="SZWF01000016">
    <property type="protein sequence ID" value="KAA9393551.1"/>
    <property type="molecule type" value="Genomic_DNA"/>
</dbReference>
<gene>
    <name evidence="3" type="ORF">FCK90_11200</name>
</gene>
<feature type="compositionally biased region" description="Low complexity" evidence="1">
    <location>
        <begin position="10"/>
        <end position="26"/>
    </location>
</feature>
<proteinExistence type="predicted"/>
<evidence type="ECO:0000256" key="1">
    <source>
        <dbReference type="SAM" id="MobiDB-lite"/>
    </source>
</evidence>
<dbReference type="Proteomes" id="UP000325957">
    <property type="component" value="Unassembled WGS sequence"/>
</dbReference>
<dbReference type="OrthoDB" id="3210682at2"/>
<comment type="caution">
    <text evidence="3">The sequence shown here is derived from an EMBL/GenBank/DDBJ whole genome shotgun (WGS) entry which is preliminary data.</text>
</comment>
<dbReference type="AlphaFoldDB" id="A0A5J5KXT0"/>
<feature type="region of interest" description="Disordered" evidence="1">
    <location>
        <begin position="1"/>
        <end position="54"/>
    </location>
</feature>
<evidence type="ECO:0000313" key="4">
    <source>
        <dbReference type="Proteomes" id="UP000325957"/>
    </source>
</evidence>
<organism evidence="3 4">
    <name type="scientific">Kocuria coralli</name>
    <dbReference type="NCBI Taxonomy" id="1461025"/>
    <lineage>
        <taxon>Bacteria</taxon>
        <taxon>Bacillati</taxon>
        <taxon>Actinomycetota</taxon>
        <taxon>Actinomycetes</taxon>
        <taxon>Micrococcales</taxon>
        <taxon>Micrococcaceae</taxon>
        <taxon>Kocuria</taxon>
    </lineage>
</organism>
<dbReference type="CDD" id="cd00118">
    <property type="entry name" value="LysM"/>
    <property type="match status" value="1"/>
</dbReference>
<dbReference type="Gene3D" id="3.10.350.10">
    <property type="entry name" value="LysM domain"/>
    <property type="match status" value="1"/>
</dbReference>
<dbReference type="InterPro" id="IPR052196">
    <property type="entry name" value="Bact_Kbp"/>
</dbReference>
<protein>
    <submittedName>
        <fullName evidence="3">LysM peptidoglycan-binding domain-containing protein</fullName>
    </submittedName>
</protein>
<dbReference type="PANTHER" id="PTHR34700:SF4">
    <property type="entry name" value="PHAGE-LIKE ELEMENT PBSX PROTEIN XKDP"/>
    <property type="match status" value="1"/>
</dbReference>